<comment type="subcellular location">
    <subcellularLocation>
        <location evidence="1">Cell membrane</location>
        <topology evidence="1">Multi-pass membrane protein</topology>
    </subcellularLocation>
</comment>
<feature type="transmembrane region" description="Helical" evidence="7">
    <location>
        <begin position="58"/>
        <end position="79"/>
    </location>
</feature>
<dbReference type="Pfam" id="PF01554">
    <property type="entry name" value="MatE"/>
    <property type="match status" value="2"/>
</dbReference>
<dbReference type="InterPro" id="IPR048279">
    <property type="entry name" value="MdtK-like"/>
</dbReference>
<evidence type="ECO:0000256" key="4">
    <source>
        <dbReference type="ARBA" id="ARBA00022692"/>
    </source>
</evidence>
<dbReference type="CDD" id="cd13144">
    <property type="entry name" value="MATE_like_4"/>
    <property type="match status" value="1"/>
</dbReference>
<dbReference type="GO" id="GO:0015297">
    <property type="term" value="F:antiporter activity"/>
    <property type="evidence" value="ECO:0007669"/>
    <property type="project" value="InterPro"/>
</dbReference>
<organism evidence="8 9">
    <name type="scientific">Candidatus Flavonifractor intestinigallinarum</name>
    <dbReference type="NCBI Taxonomy" id="2838586"/>
    <lineage>
        <taxon>Bacteria</taxon>
        <taxon>Bacillati</taxon>
        <taxon>Bacillota</taxon>
        <taxon>Clostridia</taxon>
        <taxon>Eubacteriales</taxon>
        <taxon>Oscillospiraceae</taxon>
        <taxon>Flavonifractor</taxon>
    </lineage>
</organism>
<dbReference type="GO" id="GO:0005886">
    <property type="term" value="C:plasma membrane"/>
    <property type="evidence" value="ECO:0007669"/>
    <property type="project" value="UniProtKB-SubCell"/>
</dbReference>
<dbReference type="NCBIfam" id="TIGR00797">
    <property type="entry name" value="matE"/>
    <property type="match status" value="1"/>
</dbReference>
<feature type="transmembrane region" description="Helical" evidence="7">
    <location>
        <begin position="195"/>
        <end position="218"/>
    </location>
</feature>
<evidence type="ECO:0000313" key="8">
    <source>
        <dbReference type="EMBL" id="HJB81112.1"/>
    </source>
</evidence>
<feature type="transmembrane region" description="Helical" evidence="7">
    <location>
        <begin position="359"/>
        <end position="379"/>
    </location>
</feature>
<feature type="transmembrane region" description="Helical" evidence="7">
    <location>
        <begin position="239"/>
        <end position="256"/>
    </location>
</feature>
<dbReference type="GO" id="GO:0042910">
    <property type="term" value="F:xenobiotic transmembrane transporter activity"/>
    <property type="evidence" value="ECO:0007669"/>
    <property type="project" value="InterPro"/>
</dbReference>
<accession>A0A9D2MMU3</accession>
<feature type="transmembrane region" description="Helical" evidence="7">
    <location>
        <begin position="420"/>
        <end position="440"/>
    </location>
</feature>
<feature type="transmembrane region" description="Helical" evidence="7">
    <location>
        <begin position="99"/>
        <end position="122"/>
    </location>
</feature>
<keyword evidence="6 7" id="KW-0472">Membrane</keyword>
<feature type="transmembrane region" description="Helical" evidence="7">
    <location>
        <begin position="323"/>
        <end position="347"/>
    </location>
</feature>
<keyword evidence="5 7" id="KW-1133">Transmembrane helix</keyword>
<sequence>MSELQENKMGVMPIKRLVLSMSLPMMISMLVQALYNVVDSYFVAKVSENALAAVGMAFPYQNLMIAVSVGTGVGVNALLSRSLGAKDFETANRTAENGVFLAFLSMLVFSIAGVVFAEPFFLAQNNDPDIVTQGVAYLRICAGLSVGLFMEIMFERLLQSTGRTFYTMITQGVGAVINIVMDPILIFGIGPFPEMGVAGAAAATVLGQIVAAILALIFNITHNHEIQPKLKGFRPRGNIIGRIYSVGIPTIVLNSISSVMTFGMNLILGAISTSTAVAVFNVYFKLQSFVFMPVFGLNNGMVPIVSYNFGARKRKRLTETVRFSAILAVGIMLVGLVIIQFFAAPILGLFEASAEMLRIGVPALRIISLCFVFAGFNIICSSTFQALGNGVLSMIMSIVRQLVVLLPAAYFLSFTGNVTAVWWAFPIAEVASLALSLIFLRMVFHNVIAPLGEGD</sequence>
<comment type="caution">
    <text evidence="8">The sequence shown here is derived from an EMBL/GenBank/DDBJ whole genome shotgun (WGS) entry which is preliminary data.</text>
</comment>
<name>A0A9D2MMU3_9FIRM</name>
<keyword evidence="3" id="KW-1003">Cell membrane</keyword>
<dbReference type="InterPro" id="IPR002528">
    <property type="entry name" value="MATE_fam"/>
</dbReference>
<evidence type="ECO:0000313" key="9">
    <source>
        <dbReference type="Proteomes" id="UP000823921"/>
    </source>
</evidence>
<evidence type="ECO:0000256" key="5">
    <source>
        <dbReference type="ARBA" id="ARBA00022989"/>
    </source>
</evidence>
<dbReference type="PANTHER" id="PTHR43549">
    <property type="entry name" value="MULTIDRUG RESISTANCE PROTEIN YPNP-RELATED"/>
    <property type="match status" value="1"/>
</dbReference>
<evidence type="ECO:0000256" key="3">
    <source>
        <dbReference type="ARBA" id="ARBA00022475"/>
    </source>
</evidence>
<gene>
    <name evidence="8" type="ORF">H9712_09000</name>
</gene>
<dbReference type="Proteomes" id="UP000823921">
    <property type="component" value="Unassembled WGS sequence"/>
</dbReference>
<feature type="transmembrane region" description="Helical" evidence="7">
    <location>
        <begin position="391"/>
        <end position="414"/>
    </location>
</feature>
<keyword evidence="2" id="KW-0813">Transport</keyword>
<proteinExistence type="predicted"/>
<evidence type="ECO:0000256" key="1">
    <source>
        <dbReference type="ARBA" id="ARBA00004651"/>
    </source>
</evidence>
<protein>
    <submittedName>
        <fullName evidence="8">MATE family efflux transporter</fullName>
    </submittedName>
</protein>
<reference evidence="8" key="1">
    <citation type="journal article" date="2021" name="PeerJ">
        <title>Extensive microbial diversity within the chicken gut microbiome revealed by metagenomics and culture.</title>
        <authorList>
            <person name="Gilroy R."/>
            <person name="Ravi A."/>
            <person name="Getino M."/>
            <person name="Pursley I."/>
            <person name="Horton D.L."/>
            <person name="Alikhan N.F."/>
            <person name="Baker D."/>
            <person name="Gharbi K."/>
            <person name="Hall N."/>
            <person name="Watson M."/>
            <person name="Adriaenssens E.M."/>
            <person name="Foster-Nyarko E."/>
            <person name="Jarju S."/>
            <person name="Secka A."/>
            <person name="Antonio M."/>
            <person name="Oren A."/>
            <person name="Chaudhuri R.R."/>
            <person name="La Ragione R."/>
            <person name="Hildebrand F."/>
            <person name="Pallen M.J."/>
        </authorList>
    </citation>
    <scope>NUCLEOTIDE SEQUENCE</scope>
    <source>
        <strain evidence="8">CHK192-8294</strain>
    </source>
</reference>
<dbReference type="PIRSF" id="PIRSF006603">
    <property type="entry name" value="DinF"/>
    <property type="match status" value="1"/>
</dbReference>
<dbReference type="AlphaFoldDB" id="A0A9D2MMU3"/>
<reference evidence="8" key="2">
    <citation type="submission" date="2021-04" db="EMBL/GenBank/DDBJ databases">
        <authorList>
            <person name="Gilroy R."/>
        </authorList>
    </citation>
    <scope>NUCLEOTIDE SEQUENCE</scope>
    <source>
        <strain evidence="8">CHK192-8294</strain>
    </source>
</reference>
<evidence type="ECO:0000256" key="2">
    <source>
        <dbReference type="ARBA" id="ARBA00022448"/>
    </source>
</evidence>
<feature type="transmembrane region" description="Helical" evidence="7">
    <location>
        <begin position="17"/>
        <end position="38"/>
    </location>
</feature>
<dbReference type="EMBL" id="DWXO01000084">
    <property type="protein sequence ID" value="HJB81112.1"/>
    <property type="molecule type" value="Genomic_DNA"/>
</dbReference>
<evidence type="ECO:0000256" key="7">
    <source>
        <dbReference type="SAM" id="Phobius"/>
    </source>
</evidence>
<dbReference type="PANTHER" id="PTHR43549:SF2">
    <property type="entry name" value="MULTIDRUG RESISTANCE PROTEIN NORM-RELATED"/>
    <property type="match status" value="1"/>
</dbReference>
<feature type="transmembrane region" description="Helical" evidence="7">
    <location>
        <begin position="134"/>
        <end position="154"/>
    </location>
</feature>
<dbReference type="InterPro" id="IPR052031">
    <property type="entry name" value="Membrane_Transporter-Flippase"/>
</dbReference>
<keyword evidence="4 7" id="KW-0812">Transmembrane</keyword>
<evidence type="ECO:0000256" key="6">
    <source>
        <dbReference type="ARBA" id="ARBA00023136"/>
    </source>
</evidence>
<feature type="transmembrane region" description="Helical" evidence="7">
    <location>
        <begin position="166"/>
        <end position="189"/>
    </location>
</feature>